<proteinExistence type="predicted"/>
<dbReference type="Pfam" id="PF14352">
    <property type="entry name" value="DUF4402"/>
    <property type="match status" value="1"/>
</dbReference>
<name>A0ABU3W1B6_9GAMM</name>
<comment type="caution">
    <text evidence="1">The sequence shown here is derived from an EMBL/GenBank/DDBJ whole genome shotgun (WGS) entry which is preliminary data.</text>
</comment>
<protein>
    <submittedName>
        <fullName evidence="1">DUF4402 domain-containing protein</fullName>
    </submittedName>
</protein>
<dbReference type="Proteomes" id="UP001269819">
    <property type="component" value="Unassembled WGS sequence"/>
</dbReference>
<evidence type="ECO:0000313" key="2">
    <source>
        <dbReference type="Proteomes" id="UP001269819"/>
    </source>
</evidence>
<sequence>MALSAWLLALSPVRAATEIEELSVFDFGTIAITGNGSVSVLEFPRSGRNLNAIGDIVVVAVGQPGRYRLTGFPPNTNIDVDIDDITLSAGGTGIPELLSVGNYDTGSVRTNELGEVEFQLGASFTTSGNGGSYEDAPYSGNAQLRFHYWEPSLSDYVTVSENVTFAGEVRSSFELTEADRLNFGVLYAVGTPDDQASLRLFPDGRRDVTNAGNARIVSLTQPTPGVVAVSGAAPFRQLDITVSATDVLLRHTQAPAGPHFILNAMATLPDQSGRTDEFGALEIRVGGTLSTQITAAEVVYPAGTYEGTYTITVSY</sequence>
<gene>
    <name evidence="1" type="ORF">RYS15_16715</name>
</gene>
<dbReference type="EMBL" id="JAWIIJ010000013">
    <property type="protein sequence ID" value="MDV2080332.1"/>
    <property type="molecule type" value="Genomic_DNA"/>
</dbReference>
<keyword evidence="2" id="KW-1185">Reference proteome</keyword>
<reference evidence="1 2" key="1">
    <citation type="submission" date="2023-10" db="EMBL/GenBank/DDBJ databases">
        <title>Characteristics and mechanism of a salt-tolerant marine origin heterotrophic nitrifying- aerobic denitrifying bacteria Marinobacter xestospongiae HN1.</title>
        <authorList>
            <person name="Qi R."/>
        </authorList>
    </citation>
    <scope>NUCLEOTIDE SEQUENCE [LARGE SCALE GENOMIC DNA]</scope>
    <source>
        <strain evidence="1 2">HN1</strain>
    </source>
</reference>
<evidence type="ECO:0000313" key="1">
    <source>
        <dbReference type="EMBL" id="MDV2080332.1"/>
    </source>
</evidence>
<organism evidence="1 2">
    <name type="scientific">Marinobacter xestospongiae</name>
    <dbReference type="NCBI Taxonomy" id="994319"/>
    <lineage>
        <taxon>Bacteria</taxon>
        <taxon>Pseudomonadati</taxon>
        <taxon>Pseudomonadota</taxon>
        <taxon>Gammaproteobacteria</taxon>
        <taxon>Pseudomonadales</taxon>
        <taxon>Marinobacteraceae</taxon>
        <taxon>Marinobacter</taxon>
    </lineage>
</organism>
<dbReference type="RefSeq" id="WP_316974751.1">
    <property type="nucleotide sequence ID" value="NZ_JAWIIJ010000013.1"/>
</dbReference>
<accession>A0ABU3W1B6</accession>
<dbReference type="InterPro" id="IPR025514">
    <property type="entry name" value="DUF4402"/>
</dbReference>